<protein>
    <recommendedName>
        <fullName evidence="4">Signal transduction histidine kinase internal region domain-containing protein</fullName>
    </recommendedName>
</protein>
<dbReference type="SMART" id="SM00028">
    <property type="entry name" value="TPR"/>
    <property type="match status" value="6"/>
</dbReference>
<dbReference type="InterPro" id="IPR010559">
    <property type="entry name" value="Sig_transdc_His_kin_internal"/>
</dbReference>
<dbReference type="InterPro" id="IPR019734">
    <property type="entry name" value="TPR_rpt"/>
</dbReference>
<dbReference type="GO" id="GO:0016020">
    <property type="term" value="C:membrane"/>
    <property type="evidence" value="ECO:0007669"/>
    <property type="project" value="InterPro"/>
</dbReference>
<dbReference type="RefSeq" id="WP_219292624.1">
    <property type="nucleotide sequence ID" value="NZ_RPHB01000008.1"/>
</dbReference>
<dbReference type="PANTHER" id="PTHR34220:SF7">
    <property type="entry name" value="SENSOR HISTIDINE KINASE YPDA"/>
    <property type="match status" value="1"/>
</dbReference>
<gene>
    <name evidence="5" type="ORF">EGN73_16940</name>
</gene>
<sequence>MKTLKVLPVFLFYSLQVTCQTDFLDSLSHLLFDKNLKDSTKVDIYNDLSYDWSGSDPKKGLLYADSAIWLAGKISDERRKYAAINSKGVNYWMKGEDSMALESFREVMKYHQSQSNELGEGRMLNNMALLLYNKADYRTALDYHNRANQIFEKQGITNYLINGLSNSGVVYLALADYPRALETFLKALSLTDSTMLNESAKLHTNIGLVYKNLNELTEGEKFQRKAITYYQKLKQRQGLASEYGNLASNLQNQGRLDEAEALYMQALEINREIGNERRIASDLANFGKHQQLKGDLEKANEFLGEAIERFSKIDDVLNLAAVYLDQAEVWKQQNKPISQILEIQKKALEFGQKSGSLIRQNEAWKAISETYTVAGQSQNALEAFHNYVLFKDSVFNDQNQKDIMKMQIQFDYDMKAQQMESDFLLNASLLEAKNEKQKIISIVAIFLFLLFIIFGAIIQHFRSKKNLLEKEKLEAEFNAQKAILEQKALKAQMNPHFIFNAMNSISNFLLKNEPEKADFYLNKFARLIRRILEMSEEELISLEEELDVLKDYIDIESLRLGKAIELQVNLDERLDPKLVKIPPLLIQPMIENSIWHGIANTPEEGQIKISVFQNNGLLKLTVKDNGNSRAEIPSQNPEKKKSMGLGIIQGRLKILLGDKSPDIKWQKLSNGSEVALHLPILS</sequence>
<organism evidence="5 6">
    <name type="scientific">Arthrospiribacter ruber</name>
    <dbReference type="NCBI Taxonomy" id="2487934"/>
    <lineage>
        <taxon>Bacteria</taxon>
        <taxon>Pseudomonadati</taxon>
        <taxon>Bacteroidota</taxon>
        <taxon>Cytophagia</taxon>
        <taxon>Cytophagales</taxon>
        <taxon>Cyclobacteriaceae</taxon>
        <taxon>Arthrospiribacter</taxon>
    </lineage>
</organism>
<proteinExistence type="predicted"/>
<dbReference type="Pfam" id="PF13424">
    <property type="entry name" value="TPR_12"/>
    <property type="match status" value="2"/>
</dbReference>
<evidence type="ECO:0000256" key="3">
    <source>
        <dbReference type="SAM" id="Phobius"/>
    </source>
</evidence>
<dbReference type="Pfam" id="PF13181">
    <property type="entry name" value="TPR_8"/>
    <property type="match status" value="1"/>
</dbReference>
<reference evidence="5 6" key="1">
    <citation type="journal article" date="2020" name="Syst. Appl. Microbiol.">
        <title>Arthrospiribacter ruber gen. nov., sp. nov., a novel bacterium isolated from Arthrospira cultures.</title>
        <authorList>
            <person name="Waleron M."/>
            <person name="Misztak A."/>
            <person name="Waleron M.M."/>
            <person name="Furmaniak M."/>
            <person name="Mrozik A."/>
            <person name="Waleron K."/>
        </authorList>
    </citation>
    <scope>NUCLEOTIDE SEQUENCE [LARGE SCALE GENOMIC DNA]</scope>
    <source>
        <strain evidence="5 6">DPMB0001</strain>
    </source>
</reference>
<dbReference type="PROSITE" id="PS50005">
    <property type="entry name" value="TPR"/>
    <property type="match status" value="1"/>
</dbReference>
<feature type="transmembrane region" description="Helical" evidence="3">
    <location>
        <begin position="439"/>
        <end position="458"/>
    </location>
</feature>
<feature type="coiled-coil region" evidence="2">
    <location>
        <begin position="525"/>
        <end position="552"/>
    </location>
</feature>
<dbReference type="InterPro" id="IPR050640">
    <property type="entry name" value="Bact_2-comp_sensor_kinase"/>
</dbReference>
<dbReference type="Proteomes" id="UP000727490">
    <property type="component" value="Unassembled WGS sequence"/>
</dbReference>
<dbReference type="GO" id="GO:0000155">
    <property type="term" value="F:phosphorelay sensor kinase activity"/>
    <property type="evidence" value="ECO:0007669"/>
    <property type="project" value="InterPro"/>
</dbReference>
<keyword evidence="3" id="KW-1133">Transmembrane helix</keyword>
<evidence type="ECO:0000313" key="6">
    <source>
        <dbReference type="Proteomes" id="UP000727490"/>
    </source>
</evidence>
<dbReference type="EMBL" id="RPHB01000008">
    <property type="protein sequence ID" value="MBW3469487.1"/>
    <property type="molecule type" value="Genomic_DNA"/>
</dbReference>
<dbReference type="PANTHER" id="PTHR34220">
    <property type="entry name" value="SENSOR HISTIDINE KINASE YPDA"/>
    <property type="match status" value="1"/>
</dbReference>
<keyword evidence="3" id="KW-0472">Membrane</keyword>
<evidence type="ECO:0000256" key="1">
    <source>
        <dbReference type="PROSITE-ProRule" id="PRU00339"/>
    </source>
</evidence>
<feature type="repeat" description="TPR" evidence="1">
    <location>
        <begin position="161"/>
        <end position="194"/>
    </location>
</feature>
<feature type="domain" description="Signal transduction histidine kinase internal region" evidence="4">
    <location>
        <begin position="485"/>
        <end position="563"/>
    </location>
</feature>
<accession>A0A951J1F6</accession>
<keyword evidence="3" id="KW-0812">Transmembrane</keyword>
<evidence type="ECO:0000313" key="5">
    <source>
        <dbReference type="EMBL" id="MBW3469487.1"/>
    </source>
</evidence>
<keyword evidence="1" id="KW-0802">TPR repeat</keyword>
<evidence type="ECO:0000256" key="2">
    <source>
        <dbReference type="SAM" id="Coils"/>
    </source>
</evidence>
<comment type="caution">
    <text evidence="5">The sequence shown here is derived from an EMBL/GenBank/DDBJ whole genome shotgun (WGS) entry which is preliminary data.</text>
</comment>
<dbReference type="Pfam" id="PF06580">
    <property type="entry name" value="His_kinase"/>
    <property type="match status" value="1"/>
</dbReference>
<dbReference type="AlphaFoldDB" id="A0A951J1F6"/>
<keyword evidence="6" id="KW-1185">Reference proteome</keyword>
<keyword evidence="2" id="KW-0175">Coiled coil</keyword>
<evidence type="ECO:0000259" key="4">
    <source>
        <dbReference type="Pfam" id="PF06580"/>
    </source>
</evidence>
<name>A0A951J1F6_9BACT</name>